<dbReference type="Pfam" id="PF00583">
    <property type="entry name" value="Acetyltransf_1"/>
    <property type="match status" value="1"/>
</dbReference>
<accession>A0AAV7FMQ4</accession>
<dbReference type="Proteomes" id="UP000775213">
    <property type="component" value="Unassembled WGS sequence"/>
</dbReference>
<evidence type="ECO:0000259" key="2">
    <source>
        <dbReference type="PROSITE" id="PS51186"/>
    </source>
</evidence>
<evidence type="ECO:0000313" key="4">
    <source>
        <dbReference type="Proteomes" id="UP000775213"/>
    </source>
</evidence>
<feature type="transmembrane region" description="Helical" evidence="1">
    <location>
        <begin position="335"/>
        <end position="355"/>
    </location>
</feature>
<feature type="domain" description="N-acetyltransferase" evidence="2">
    <location>
        <begin position="85"/>
        <end position="255"/>
    </location>
</feature>
<keyword evidence="1" id="KW-0472">Membrane</keyword>
<dbReference type="CDD" id="cd04301">
    <property type="entry name" value="NAT_SF"/>
    <property type="match status" value="1"/>
</dbReference>
<gene>
    <name evidence="3" type="ORF">IEQ34_026330</name>
</gene>
<dbReference type="PROSITE" id="PS51186">
    <property type="entry name" value="GNAT"/>
    <property type="match status" value="1"/>
</dbReference>
<dbReference type="PANTHER" id="PTHR47489">
    <property type="entry name" value="ACYL-COA N-ACYLTRANSFERASES (NAT) SUPERFAMILY PROTEIN"/>
    <property type="match status" value="1"/>
</dbReference>
<comment type="caution">
    <text evidence="3">The sequence shown here is derived from an EMBL/GenBank/DDBJ whole genome shotgun (WGS) entry which is preliminary data.</text>
</comment>
<dbReference type="AlphaFoldDB" id="A0AAV7FMQ4"/>
<feature type="transmembrane region" description="Helical" evidence="1">
    <location>
        <begin position="375"/>
        <end position="394"/>
    </location>
</feature>
<dbReference type="InterPro" id="IPR000182">
    <property type="entry name" value="GNAT_dom"/>
</dbReference>
<dbReference type="EMBL" id="JAGFBR010000745">
    <property type="protein sequence ID" value="KAH0436759.1"/>
    <property type="molecule type" value="Genomic_DNA"/>
</dbReference>
<reference evidence="3 4" key="1">
    <citation type="journal article" date="2021" name="Hortic Res">
        <title>Chromosome-scale assembly of the Dendrobium chrysotoxum genome enhances the understanding of orchid evolution.</title>
        <authorList>
            <person name="Zhang Y."/>
            <person name="Zhang G.Q."/>
            <person name="Zhang D."/>
            <person name="Liu X.D."/>
            <person name="Xu X.Y."/>
            <person name="Sun W.H."/>
            <person name="Yu X."/>
            <person name="Zhu X."/>
            <person name="Wang Z.W."/>
            <person name="Zhao X."/>
            <person name="Zhong W.Y."/>
            <person name="Chen H."/>
            <person name="Yin W.L."/>
            <person name="Huang T."/>
            <person name="Niu S.C."/>
            <person name="Liu Z.J."/>
        </authorList>
    </citation>
    <scope>NUCLEOTIDE SEQUENCE [LARGE SCALE GENOMIC DNA]</scope>
    <source>
        <strain evidence="3">Lindl</strain>
    </source>
</reference>
<feature type="transmembrane region" description="Helical" evidence="1">
    <location>
        <begin position="285"/>
        <end position="306"/>
    </location>
</feature>
<dbReference type="Gene3D" id="3.40.630.30">
    <property type="match status" value="1"/>
</dbReference>
<dbReference type="InterPro" id="IPR016181">
    <property type="entry name" value="Acyl_CoA_acyltransferase"/>
</dbReference>
<dbReference type="PANTHER" id="PTHR47489:SF2">
    <property type="entry name" value="GCN5-RELATED N-ACETYLTRANSFERASE 5, CHLOROPLASTIC"/>
    <property type="match status" value="1"/>
</dbReference>
<organism evidence="3 4">
    <name type="scientific">Dendrobium chrysotoxum</name>
    <name type="common">Orchid</name>
    <dbReference type="NCBI Taxonomy" id="161865"/>
    <lineage>
        <taxon>Eukaryota</taxon>
        <taxon>Viridiplantae</taxon>
        <taxon>Streptophyta</taxon>
        <taxon>Embryophyta</taxon>
        <taxon>Tracheophyta</taxon>
        <taxon>Spermatophyta</taxon>
        <taxon>Magnoliopsida</taxon>
        <taxon>Liliopsida</taxon>
        <taxon>Asparagales</taxon>
        <taxon>Orchidaceae</taxon>
        <taxon>Epidendroideae</taxon>
        <taxon>Malaxideae</taxon>
        <taxon>Dendrobiinae</taxon>
        <taxon>Dendrobium</taxon>
    </lineage>
</organism>
<proteinExistence type="predicted"/>
<keyword evidence="4" id="KW-1185">Reference proteome</keyword>
<keyword evidence="1" id="KW-0812">Transmembrane</keyword>
<evidence type="ECO:0000313" key="3">
    <source>
        <dbReference type="EMBL" id="KAH0436759.1"/>
    </source>
</evidence>
<dbReference type="SUPFAM" id="SSF55729">
    <property type="entry name" value="Acyl-CoA N-acyltransferases (Nat)"/>
    <property type="match status" value="1"/>
</dbReference>
<sequence>MAAAVPSFLPLSLDSSLRPMLISSSSVLINRSRTPSLSFSSTRSAGGAIEASSRGRVVFLDDLGLYRLQTIEKYKREGPLGGGWLEIRPMEDGEIDPIIQFLSESFIESMGMPPRYVPLLTFIVRQYVMGRRLLLPHAVMLVGFYREDGKEPELACTAEISFDTFGANAAPPTPLPPTDCPYICNMAVKKDLRRRGIGFQLLMACEELISKMKTKHKVYLHCRVIDTGPLKLYKKAEYKIVKTDSRLVWLTLQRRKHLLAKEVHIEQDATIAVVDNHLLSHHDILLSRGVFETFFFFILIILPLPVNHARIDILTRTSGYKLVSAGRHKLVDCKLIIFCHMSKVVYCALIYIFIFHLTSVTKLQQISRSLNNEKFFSDCFAFLLFYLFLLNKIYHIDFLCSLAQNYAIST</sequence>
<keyword evidence="1" id="KW-1133">Transmembrane helix</keyword>
<dbReference type="GO" id="GO:0016747">
    <property type="term" value="F:acyltransferase activity, transferring groups other than amino-acyl groups"/>
    <property type="evidence" value="ECO:0007669"/>
    <property type="project" value="InterPro"/>
</dbReference>
<evidence type="ECO:0000256" key="1">
    <source>
        <dbReference type="SAM" id="Phobius"/>
    </source>
</evidence>
<protein>
    <recommendedName>
        <fullName evidence="2">N-acetyltransferase domain-containing protein</fullName>
    </recommendedName>
</protein>
<name>A0AAV7FMQ4_DENCH</name>